<comment type="caution">
    <text evidence="2">The sequence shown here is derived from an EMBL/GenBank/DDBJ whole genome shotgun (WGS) entry which is preliminary data.</text>
</comment>
<accession>A0A853CSC0</accession>
<evidence type="ECO:0000313" key="3">
    <source>
        <dbReference type="Proteomes" id="UP000578352"/>
    </source>
</evidence>
<reference evidence="2 3" key="1">
    <citation type="submission" date="2020-07" db="EMBL/GenBank/DDBJ databases">
        <title>Sequencing the genomes of 1000 actinobacteria strains.</title>
        <authorList>
            <person name="Klenk H.-P."/>
        </authorList>
    </citation>
    <scope>NUCLEOTIDE SEQUENCE [LARGE SCALE GENOMIC DNA]</scope>
    <source>
        <strain evidence="2 3">DSM 15165</strain>
    </source>
</reference>
<dbReference type="RefSeq" id="WP_179605202.1">
    <property type="nucleotide sequence ID" value="NZ_BAABEH010000001.1"/>
</dbReference>
<sequence>MSDRNKPDNTAQPDDADRPDSVEQGDDYDLEFEKDVAPEENIPWLPHPSPTDGEAPAP</sequence>
<feature type="region of interest" description="Disordered" evidence="1">
    <location>
        <begin position="1"/>
        <end position="58"/>
    </location>
</feature>
<organism evidence="2 3">
    <name type="scientific">Leifsonia shinshuensis</name>
    <dbReference type="NCBI Taxonomy" id="150026"/>
    <lineage>
        <taxon>Bacteria</taxon>
        <taxon>Bacillati</taxon>
        <taxon>Actinomycetota</taxon>
        <taxon>Actinomycetes</taxon>
        <taxon>Micrococcales</taxon>
        <taxon>Microbacteriaceae</taxon>
        <taxon>Leifsonia</taxon>
    </lineage>
</organism>
<evidence type="ECO:0000256" key="1">
    <source>
        <dbReference type="SAM" id="MobiDB-lite"/>
    </source>
</evidence>
<proteinExistence type="predicted"/>
<name>A0A853CSC0_9MICO</name>
<dbReference type="AlphaFoldDB" id="A0A853CSC0"/>
<dbReference type="Proteomes" id="UP000578352">
    <property type="component" value="Unassembled WGS sequence"/>
</dbReference>
<protein>
    <submittedName>
        <fullName evidence="2">Uncharacterized protein</fullName>
    </submittedName>
</protein>
<evidence type="ECO:0000313" key="2">
    <source>
        <dbReference type="EMBL" id="NYJ23258.1"/>
    </source>
</evidence>
<gene>
    <name evidence="2" type="ORF">HNR13_001545</name>
</gene>
<dbReference type="EMBL" id="JACCFL010000001">
    <property type="protein sequence ID" value="NYJ23258.1"/>
    <property type="molecule type" value="Genomic_DNA"/>
</dbReference>